<keyword evidence="3" id="KW-1185">Reference proteome</keyword>
<dbReference type="InterPro" id="IPR001279">
    <property type="entry name" value="Metallo-B-lactamas"/>
</dbReference>
<dbReference type="Gene3D" id="1.25.40.880">
    <property type="entry name" value="Alkyl sulfatase, dimerisation domain"/>
    <property type="match status" value="1"/>
</dbReference>
<dbReference type="Pfam" id="PF14863">
    <property type="entry name" value="Alkyl_sulf_dimr"/>
    <property type="match status" value="1"/>
</dbReference>
<protein>
    <submittedName>
        <fullName evidence="2">Alkyl sulfatase dimerization domain-containing protein</fullName>
    </submittedName>
</protein>
<dbReference type="InterPro" id="IPR029228">
    <property type="entry name" value="Alkyl_sulf_dimr"/>
</dbReference>
<feature type="domain" description="Metallo-beta-lactamase" evidence="1">
    <location>
        <begin position="46"/>
        <end position="262"/>
    </location>
</feature>
<evidence type="ECO:0000259" key="1">
    <source>
        <dbReference type="SMART" id="SM00849"/>
    </source>
</evidence>
<gene>
    <name evidence="2" type="ORF">ACFFFR_10500</name>
</gene>
<dbReference type="InterPro" id="IPR038536">
    <property type="entry name" value="Alkyl/aryl-sulf_dimr_sf"/>
</dbReference>
<comment type="caution">
    <text evidence="2">The sequence shown here is derived from an EMBL/GenBank/DDBJ whole genome shotgun (WGS) entry which is preliminary data.</text>
</comment>
<dbReference type="InterPro" id="IPR036866">
    <property type="entry name" value="RibonucZ/Hydroxyglut_hydro"/>
</dbReference>
<dbReference type="RefSeq" id="WP_377460249.1">
    <property type="nucleotide sequence ID" value="NZ_JBHLUB010000032.1"/>
</dbReference>
<dbReference type="Proteomes" id="UP001589862">
    <property type="component" value="Unassembled WGS sequence"/>
</dbReference>
<dbReference type="PANTHER" id="PTHR43223:SF2">
    <property type="entry name" value="METALLO-BETA-LACTAMASE DOMAIN-CONTAINING PROTEIN"/>
    <property type="match status" value="1"/>
</dbReference>
<reference evidence="2 3" key="1">
    <citation type="submission" date="2024-09" db="EMBL/GenBank/DDBJ databases">
        <authorList>
            <person name="Sun Q."/>
            <person name="Mori K."/>
        </authorList>
    </citation>
    <scope>NUCLEOTIDE SEQUENCE [LARGE SCALE GENOMIC DNA]</scope>
    <source>
        <strain evidence="2 3">NCAIM B.02604</strain>
    </source>
</reference>
<organism evidence="2 3">
    <name type="scientific">Micrococcoides hystricis</name>
    <dbReference type="NCBI Taxonomy" id="1572761"/>
    <lineage>
        <taxon>Bacteria</taxon>
        <taxon>Bacillati</taxon>
        <taxon>Actinomycetota</taxon>
        <taxon>Actinomycetes</taxon>
        <taxon>Micrococcales</taxon>
        <taxon>Micrococcaceae</taxon>
        <taxon>Micrococcoides</taxon>
    </lineage>
</organism>
<dbReference type="EMBL" id="JBHLUB010000032">
    <property type="protein sequence ID" value="MFC0582800.1"/>
    <property type="molecule type" value="Genomic_DNA"/>
</dbReference>
<accession>A0ABV6PCF1</accession>
<name>A0ABV6PCF1_9MICC</name>
<dbReference type="Pfam" id="PF00753">
    <property type="entry name" value="Lactamase_B"/>
    <property type="match status" value="1"/>
</dbReference>
<proteinExistence type="predicted"/>
<evidence type="ECO:0000313" key="2">
    <source>
        <dbReference type="EMBL" id="MFC0582800.1"/>
    </source>
</evidence>
<dbReference type="Gene3D" id="3.60.15.30">
    <property type="entry name" value="Metallo-beta-lactamase domain"/>
    <property type="match status" value="1"/>
</dbReference>
<sequence>MSENVLLQRSSKIIDSGEHDPQVDPINPLTNELHELNEQVAVITSFARVVAVKTNAGIVLFDTSTGVATEKVLSELRSWSQDPIHTVFYTHGHLDHVSGSGTVRQHAIDRGEPAPRFVGHQNIARRWARYRRTNQFNLDINSRQNNHLANPNFTIGPNAEARARGVNTFVPEDVVEPDTTFTDVFTENIGGLTFSVRHVLAETDDHSWIHIPELKTVIGADLISWNFPNAGNPQKIQRYPAEWAQALRDIIAVEPELYVPMHGLPITGHQRITTVLGDTAEALETIVDQVVDAMNQGHSLPRIVEQLRLPTELMAKPWLRPRYDDPEFMIRTVWRSYAGWWDGEPVTLKPASRTDVARALAEMVSNGLTLKAAAEKAVADGQLDVATELATYAAAATPEDPEVHRTLAEVYATRAESEPSTMCKGVFVDAAERASAKATELGG</sequence>
<dbReference type="SMART" id="SM00849">
    <property type="entry name" value="Lactamase_B"/>
    <property type="match status" value="1"/>
</dbReference>
<evidence type="ECO:0000313" key="3">
    <source>
        <dbReference type="Proteomes" id="UP001589862"/>
    </source>
</evidence>
<dbReference type="InterPro" id="IPR052195">
    <property type="entry name" value="Bact_Alkyl/Aryl-Sulfatase"/>
</dbReference>
<dbReference type="SUPFAM" id="SSF56281">
    <property type="entry name" value="Metallo-hydrolase/oxidoreductase"/>
    <property type="match status" value="1"/>
</dbReference>
<dbReference type="PANTHER" id="PTHR43223">
    <property type="entry name" value="ALKYL/ARYL-SULFATASE"/>
    <property type="match status" value="1"/>
</dbReference>